<proteinExistence type="predicted"/>
<dbReference type="HOGENOM" id="CLU_102141_0_0_6"/>
<feature type="transmembrane region" description="Helical" evidence="1">
    <location>
        <begin position="199"/>
        <end position="217"/>
    </location>
</feature>
<dbReference type="InterPro" id="IPR045708">
    <property type="entry name" value="DUF6064"/>
</dbReference>
<keyword evidence="3" id="KW-1185">Reference proteome</keyword>
<keyword evidence="1" id="KW-0812">Transmembrane</keyword>
<evidence type="ECO:0000313" key="2">
    <source>
        <dbReference type="EMBL" id="AHI30072.1"/>
    </source>
</evidence>
<feature type="transmembrane region" description="Helical" evidence="1">
    <location>
        <begin position="33"/>
        <end position="51"/>
    </location>
</feature>
<gene>
    <name evidence="2" type="ORF">AU14_09830</name>
</gene>
<feature type="transmembrane region" description="Helical" evidence="1">
    <location>
        <begin position="173"/>
        <end position="193"/>
    </location>
</feature>
<name>W5YLH5_9GAMM</name>
<evidence type="ECO:0000256" key="1">
    <source>
        <dbReference type="SAM" id="Phobius"/>
    </source>
</evidence>
<dbReference type="Proteomes" id="UP000061489">
    <property type="component" value="Chromosome"/>
</dbReference>
<dbReference type="RefSeq" id="WP_041340510.1">
    <property type="nucleotide sequence ID" value="NZ_CP007151.1"/>
</dbReference>
<reference evidence="2 3" key="1">
    <citation type="journal article" date="2014" name="Genome Announc.">
        <title>Draft Genome Sequences of Marinobacter similis A3d10T and Marinobacter salarius R9SW1T.</title>
        <authorList>
            <person name="Ivanova E.P."/>
            <person name="Ng H.J."/>
            <person name="Webb H.K."/>
            <person name="Feng G."/>
            <person name="Oshima K."/>
            <person name="Hattori M."/>
            <person name="Ohkuma M."/>
            <person name="Sergeev A.F."/>
            <person name="Mikhailov V.V."/>
            <person name="Crawford R.J."/>
            <person name="Sawabe T."/>
        </authorList>
    </citation>
    <scope>NUCLEOTIDE SEQUENCE [LARGE SCALE GENOMIC DNA]</scope>
    <source>
        <strain evidence="2 3">A3d10</strain>
    </source>
</reference>
<protein>
    <recommendedName>
        <fullName evidence="4">MFS transporter permease</fullName>
    </recommendedName>
</protein>
<keyword evidence="1" id="KW-1133">Transmembrane helix</keyword>
<sequence length="237" mass="26478">MTEVDWLSYSLQDFLMFGPQVFLRLFIRLNQDVWPWQLLIVPLALVVPWLMCRPAPASRRLAVWLVAAAWIASGAVFLVRYFGEINWPAVWFGWAFVAQGLLMAAVATFCHLKAIPKGRTGVFTGLWLTGVGVLPWVTVLQSGELRALAVFGLTPDVTLAASSLVLAMMPRVLLWSLLPIPLLWVLFSAATYWALQMVWLLLLPAATLIFFALSCCLSPSSAQSRDPQSVHRDPVRR</sequence>
<accession>W5YLH5</accession>
<dbReference type="Pfam" id="PF19540">
    <property type="entry name" value="DUF6064"/>
    <property type="match status" value="1"/>
</dbReference>
<feature type="transmembrane region" description="Helical" evidence="1">
    <location>
        <begin position="63"/>
        <end position="83"/>
    </location>
</feature>
<dbReference type="KEGG" id="msx:AU14_09830"/>
<dbReference type="AlphaFoldDB" id="W5YLH5"/>
<feature type="transmembrane region" description="Helical" evidence="1">
    <location>
        <begin position="122"/>
        <end position="139"/>
    </location>
</feature>
<evidence type="ECO:0000313" key="3">
    <source>
        <dbReference type="Proteomes" id="UP000061489"/>
    </source>
</evidence>
<dbReference type="STRING" id="1420916.AU14_09830"/>
<feature type="transmembrane region" description="Helical" evidence="1">
    <location>
        <begin position="145"/>
        <end position="166"/>
    </location>
</feature>
<dbReference type="OrthoDB" id="581693at2"/>
<dbReference type="EMBL" id="CP007151">
    <property type="protein sequence ID" value="AHI30072.1"/>
    <property type="molecule type" value="Genomic_DNA"/>
</dbReference>
<organism evidence="2 3">
    <name type="scientific">Marinobacter similis</name>
    <dbReference type="NCBI Taxonomy" id="1420916"/>
    <lineage>
        <taxon>Bacteria</taxon>
        <taxon>Pseudomonadati</taxon>
        <taxon>Pseudomonadota</taxon>
        <taxon>Gammaproteobacteria</taxon>
        <taxon>Pseudomonadales</taxon>
        <taxon>Marinobacteraceae</taxon>
        <taxon>Marinobacter</taxon>
    </lineage>
</organism>
<feature type="transmembrane region" description="Helical" evidence="1">
    <location>
        <begin position="89"/>
        <end position="110"/>
    </location>
</feature>
<evidence type="ECO:0008006" key="4">
    <source>
        <dbReference type="Google" id="ProtNLM"/>
    </source>
</evidence>
<keyword evidence="1" id="KW-0472">Membrane</keyword>